<protein>
    <recommendedName>
        <fullName evidence="2">Glycosyltransferase subfamily 4-like N-terminal domain-containing protein</fullName>
    </recommendedName>
</protein>
<dbReference type="EMBL" id="LAZR01001135">
    <property type="protein sequence ID" value="KKN50066.1"/>
    <property type="molecule type" value="Genomic_DNA"/>
</dbReference>
<sequence>MEDKLSIRSHSWYNGASMLSWVYVMESLMLSFEKMGHDIFVVSTNGLEKSRLKDQAMNSIL</sequence>
<feature type="non-terminal residue" evidence="1">
    <location>
        <position position="61"/>
    </location>
</feature>
<accession>A0A0F9TLW2</accession>
<dbReference type="AlphaFoldDB" id="A0A0F9TLW2"/>
<evidence type="ECO:0008006" key="2">
    <source>
        <dbReference type="Google" id="ProtNLM"/>
    </source>
</evidence>
<organism evidence="1">
    <name type="scientific">marine sediment metagenome</name>
    <dbReference type="NCBI Taxonomy" id="412755"/>
    <lineage>
        <taxon>unclassified sequences</taxon>
        <taxon>metagenomes</taxon>
        <taxon>ecological metagenomes</taxon>
    </lineage>
</organism>
<gene>
    <name evidence="1" type="ORF">LCGC14_0636410</name>
</gene>
<comment type="caution">
    <text evidence="1">The sequence shown here is derived from an EMBL/GenBank/DDBJ whole genome shotgun (WGS) entry which is preliminary data.</text>
</comment>
<name>A0A0F9TLW2_9ZZZZ</name>
<evidence type="ECO:0000313" key="1">
    <source>
        <dbReference type="EMBL" id="KKN50066.1"/>
    </source>
</evidence>
<reference evidence="1" key="1">
    <citation type="journal article" date="2015" name="Nature">
        <title>Complex archaea that bridge the gap between prokaryotes and eukaryotes.</title>
        <authorList>
            <person name="Spang A."/>
            <person name="Saw J.H."/>
            <person name="Jorgensen S.L."/>
            <person name="Zaremba-Niedzwiedzka K."/>
            <person name="Martijn J."/>
            <person name="Lind A.E."/>
            <person name="van Eijk R."/>
            <person name="Schleper C."/>
            <person name="Guy L."/>
            <person name="Ettema T.J."/>
        </authorList>
    </citation>
    <scope>NUCLEOTIDE SEQUENCE</scope>
</reference>
<proteinExistence type="predicted"/>